<reference evidence="2" key="1">
    <citation type="submission" date="2022-03" db="EMBL/GenBank/DDBJ databases">
        <authorList>
            <person name="Sayadi A."/>
        </authorList>
    </citation>
    <scope>NUCLEOTIDE SEQUENCE</scope>
</reference>
<proteinExistence type="predicted"/>
<comment type="caution">
    <text evidence="2">The sequence shown here is derived from an EMBL/GenBank/DDBJ whole genome shotgun (WGS) entry which is preliminary data.</text>
</comment>
<gene>
    <name evidence="2" type="ORF">ACAOBT_LOCUS13383</name>
</gene>
<dbReference type="EMBL" id="CAKOFQ010006877">
    <property type="protein sequence ID" value="CAH1979306.1"/>
    <property type="molecule type" value="Genomic_DNA"/>
</dbReference>
<evidence type="ECO:0000313" key="2">
    <source>
        <dbReference type="EMBL" id="CAH1979306.1"/>
    </source>
</evidence>
<evidence type="ECO:0000313" key="3">
    <source>
        <dbReference type="Proteomes" id="UP001152888"/>
    </source>
</evidence>
<feature type="compositionally biased region" description="Basic and acidic residues" evidence="1">
    <location>
        <begin position="1"/>
        <end position="10"/>
    </location>
</feature>
<feature type="region of interest" description="Disordered" evidence="1">
    <location>
        <begin position="1"/>
        <end position="66"/>
    </location>
</feature>
<protein>
    <submittedName>
        <fullName evidence="2">Uncharacterized protein</fullName>
    </submittedName>
</protein>
<dbReference type="Proteomes" id="UP001152888">
    <property type="component" value="Unassembled WGS sequence"/>
</dbReference>
<organism evidence="2 3">
    <name type="scientific">Acanthoscelides obtectus</name>
    <name type="common">Bean weevil</name>
    <name type="synonym">Bruchus obtectus</name>
    <dbReference type="NCBI Taxonomy" id="200917"/>
    <lineage>
        <taxon>Eukaryota</taxon>
        <taxon>Metazoa</taxon>
        <taxon>Ecdysozoa</taxon>
        <taxon>Arthropoda</taxon>
        <taxon>Hexapoda</taxon>
        <taxon>Insecta</taxon>
        <taxon>Pterygota</taxon>
        <taxon>Neoptera</taxon>
        <taxon>Endopterygota</taxon>
        <taxon>Coleoptera</taxon>
        <taxon>Polyphaga</taxon>
        <taxon>Cucujiformia</taxon>
        <taxon>Chrysomeloidea</taxon>
        <taxon>Chrysomelidae</taxon>
        <taxon>Bruchinae</taxon>
        <taxon>Bruchini</taxon>
        <taxon>Acanthoscelides</taxon>
    </lineage>
</organism>
<keyword evidence="3" id="KW-1185">Reference proteome</keyword>
<evidence type="ECO:0000256" key="1">
    <source>
        <dbReference type="SAM" id="MobiDB-lite"/>
    </source>
</evidence>
<accession>A0A9P0PBC6</accession>
<feature type="compositionally biased region" description="Acidic residues" evidence="1">
    <location>
        <begin position="44"/>
        <end position="66"/>
    </location>
</feature>
<sequence>MASVERKLHQAESNVGQDKYLESKDIEGHCTYGNDKEESVTERVEEDPFETSDDQDQDYDPNEEFT</sequence>
<feature type="compositionally biased region" description="Basic and acidic residues" evidence="1">
    <location>
        <begin position="19"/>
        <end position="43"/>
    </location>
</feature>
<dbReference type="AlphaFoldDB" id="A0A9P0PBC6"/>
<name>A0A9P0PBC6_ACAOB</name>